<organism evidence="1 2">
    <name type="scientific">Phyllobacterium ifriqiyense</name>
    <dbReference type="NCBI Taxonomy" id="314238"/>
    <lineage>
        <taxon>Bacteria</taxon>
        <taxon>Pseudomonadati</taxon>
        <taxon>Pseudomonadota</taxon>
        <taxon>Alphaproteobacteria</taxon>
        <taxon>Hyphomicrobiales</taxon>
        <taxon>Phyllobacteriaceae</taxon>
        <taxon>Phyllobacterium</taxon>
    </lineage>
</organism>
<proteinExistence type="predicted"/>
<accession>A0ABU0S340</accession>
<reference evidence="1 2" key="1">
    <citation type="submission" date="2023-07" db="EMBL/GenBank/DDBJ databases">
        <title>Comparative genomics of wheat-associated soil bacteria to identify genetic determinants of phenazine resistance.</title>
        <authorList>
            <person name="Mouncey N."/>
        </authorList>
    </citation>
    <scope>NUCLEOTIDE SEQUENCE [LARGE SCALE GENOMIC DNA]</scope>
    <source>
        <strain evidence="1 2">W4I11</strain>
    </source>
</reference>
<gene>
    <name evidence="1" type="ORF">QFZ34_000354</name>
</gene>
<dbReference type="EMBL" id="JAUSZT010000002">
    <property type="protein sequence ID" value="MDQ0995177.1"/>
    <property type="molecule type" value="Genomic_DNA"/>
</dbReference>
<protein>
    <submittedName>
        <fullName evidence="1">Uncharacterized protein</fullName>
    </submittedName>
</protein>
<evidence type="ECO:0000313" key="1">
    <source>
        <dbReference type="EMBL" id="MDQ0995177.1"/>
    </source>
</evidence>
<comment type="caution">
    <text evidence="1">The sequence shown here is derived from an EMBL/GenBank/DDBJ whole genome shotgun (WGS) entry which is preliminary data.</text>
</comment>
<name>A0ABU0S340_9HYPH</name>
<dbReference type="RefSeq" id="WP_307276059.1">
    <property type="nucleotide sequence ID" value="NZ_JAUSZT010000002.1"/>
</dbReference>
<evidence type="ECO:0000313" key="2">
    <source>
        <dbReference type="Proteomes" id="UP001237780"/>
    </source>
</evidence>
<sequence length="102" mass="11072">MPWSGHRFERQRRILITASTMANARIQREGEDGHMRCAAQRPLDLSADLTSVGDGDGGLGDFPLPHGCGDQVKHGAARINATVPNPRCRNGISVLVIFILII</sequence>
<dbReference type="Proteomes" id="UP001237780">
    <property type="component" value="Unassembled WGS sequence"/>
</dbReference>
<keyword evidence="2" id="KW-1185">Reference proteome</keyword>